<sequence>MNFSKKNHKHIIHINNVSNYLKILASAFVLLMVVTSCKSDASKNSETALAMYQCPMQCEGDKTYDEAGSCPVCKMDLKQVETTSKDIESDEISEESIFNLTSEWHTEEGNKIQLEDLKGKTLVMVIIYTSCKAACPRLVADMRHIEAQIPVENIKNVQFALISIDPDTDTPERLKAFAIENAMDGEQWTFLQGTESGVREFANVLSVKYKEISPIDFSHSNIISVFNAKGELEHQQEGLGVDNKDTIETILQLTN</sequence>
<evidence type="ECO:0000256" key="3">
    <source>
        <dbReference type="PIRSR" id="PIRSR603782-2"/>
    </source>
</evidence>
<organism evidence="5 6">
    <name type="scientific">Winogradskyella thalassocola</name>
    <dbReference type="NCBI Taxonomy" id="262004"/>
    <lineage>
        <taxon>Bacteria</taxon>
        <taxon>Pseudomonadati</taxon>
        <taxon>Bacteroidota</taxon>
        <taxon>Flavobacteriia</taxon>
        <taxon>Flavobacteriales</taxon>
        <taxon>Flavobacteriaceae</taxon>
        <taxon>Winogradskyella</taxon>
    </lineage>
</organism>
<reference evidence="6" key="1">
    <citation type="submission" date="2016-10" db="EMBL/GenBank/DDBJ databases">
        <authorList>
            <person name="Varghese N."/>
            <person name="Submissions S."/>
        </authorList>
    </citation>
    <scope>NUCLEOTIDE SEQUENCE [LARGE SCALE GENOMIC DNA]</scope>
    <source>
        <strain evidence="6">DSM 15363</strain>
    </source>
</reference>
<feature type="binding site" evidence="2">
    <location>
        <position position="219"/>
    </location>
    <ligand>
        <name>Cu cation</name>
        <dbReference type="ChEBI" id="CHEBI:23378"/>
    </ligand>
</feature>
<feature type="binding site" evidence="2">
    <location>
        <position position="131"/>
    </location>
    <ligand>
        <name>Cu cation</name>
        <dbReference type="ChEBI" id="CHEBI:23378"/>
    </ligand>
</feature>
<dbReference type="CDD" id="cd02968">
    <property type="entry name" value="SCO"/>
    <property type="match status" value="1"/>
</dbReference>
<dbReference type="Pfam" id="PF19335">
    <property type="entry name" value="HMBD"/>
    <property type="match status" value="1"/>
</dbReference>
<protein>
    <submittedName>
        <fullName evidence="5">Protein SCO1/2</fullName>
    </submittedName>
</protein>
<dbReference type="GO" id="GO:0046872">
    <property type="term" value="F:metal ion binding"/>
    <property type="evidence" value="ECO:0007669"/>
    <property type="project" value="UniProtKB-KW"/>
</dbReference>
<proteinExistence type="inferred from homology"/>
<feature type="domain" description="Heavy metal binding" evidence="4">
    <location>
        <begin position="52"/>
        <end position="79"/>
    </location>
</feature>
<keyword evidence="3" id="KW-1015">Disulfide bond</keyword>
<gene>
    <name evidence="5" type="ORF">SAMN04489796_101122</name>
</gene>
<dbReference type="PANTHER" id="PTHR12151:SF25">
    <property type="entry name" value="LINALOOL DEHYDRATASE_ISOMERASE DOMAIN-CONTAINING PROTEIN"/>
    <property type="match status" value="1"/>
</dbReference>
<dbReference type="AlphaFoldDB" id="A0A1G7VS82"/>
<dbReference type="SUPFAM" id="SSF52833">
    <property type="entry name" value="Thioredoxin-like"/>
    <property type="match status" value="1"/>
</dbReference>
<keyword evidence="2" id="KW-0479">Metal-binding</keyword>
<dbReference type="STRING" id="262004.SAMN04489796_101122"/>
<name>A0A1G7VS82_9FLAO</name>
<evidence type="ECO:0000313" key="5">
    <source>
        <dbReference type="EMBL" id="SDG62676.1"/>
    </source>
</evidence>
<dbReference type="EMBL" id="FNCZ01000001">
    <property type="protein sequence ID" value="SDG62676.1"/>
    <property type="molecule type" value="Genomic_DNA"/>
</dbReference>
<dbReference type="Pfam" id="PF02630">
    <property type="entry name" value="SCO1-SenC"/>
    <property type="match status" value="1"/>
</dbReference>
<keyword evidence="2" id="KW-0186">Copper</keyword>
<keyword evidence="6" id="KW-1185">Reference proteome</keyword>
<evidence type="ECO:0000256" key="1">
    <source>
        <dbReference type="ARBA" id="ARBA00010996"/>
    </source>
</evidence>
<accession>A0A1G7VS82</accession>
<dbReference type="InterPro" id="IPR036249">
    <property type="entry name" value="Thioredoxin-like_sf"/>
</dbReference>
<dbReference type="Proteomes" id="UP000199492">
    <property type="component" value="Unassembled WGS sequence"/>
</dbReference>
<dbReference type="InterPro" id="IPR045800">
    <property type="entry name" value="HMBD"/>
</dbReference>
<evidence type="ECO:0000313" key="6">
    <source>
        <dbReference type="Proteomes" id="UP000199492"/>
    </source>
</evidence>
<evidence type="ECO:0000259" key="4">
    <source>
        <dbReference type="Pfam" id="PF19335"/>
    </source>
</evidence>
<feature type="binding site" evidence="2">
    <location>
        <position position="135"/>
    </location>
    <ligand>
        <name>Cu cation</name>
        <dbReference type="ChEBI" id="CHEBI:23378"/>
    </ligand>
</feature>
<feature type="disulfide bond" description="Redox-active" evidence="3">
    <location>
        <begin position="131"/>
        <end position="135"/>
    </location>
</feature>
<dbReference type="Gene3D" id="3.40.30.10">
    <property type="entry name" value="Glutaredoxin"/>
    <property type="match status" value="1"/>
</dbReference>
<dbReference type="PANTHER" id="PTHR12151">
    <property type="entry name" value="ELECTRON TRANSPORT PROTIN SCO1/SENC FAMILY MEMBER"/>
    <property type="match status" value="1"/>
</dbReference>
<comment type="similarity">
    <text evidence="1">Belongs to the SCO1/2 family.</text>
</comment>
<evidence type="ECO:0000256" key="2">
    <source>
        <dbReference type="PIRSR" id="PIRSR603782-1"/>
    </source>
</evidence>
<dbReference type="InterPro" id="IPR003782">
    <property type="entry name" value="SCO1/SenC"/>
</dbReference>